<gene>
    <name evidence="1" type="ORF">HMPREF9442_03420</name>
</gene>
<dbReference type="PROSITE" id="PS51257">
    <property type="entry name" value="PROKAR_LIPOPROTEIN"/>
    <property type="match status" value="1"/>
</dbReference>
<comment type="caution">
    <text evidence="1">The sequence shown here is derived from an EMBL/GenBank/DDBJ whole genome shotgun (WGS) entry which is preliminary data.</text>
</comment>
<accession>F3QYX5</accession>
<dbReference type="AlphaFoldDB" id="F3QYX5"/>
<dbReference type="Gene3D" id="3.40.50.2300">
    <property type="match status" value="2"/>
</dbReference>
<dbReference type="eggNOG" id="COG1744">
    <property type="taxonomic scope" value="Bacteria"/>
</dbReference>
<dbReference type="OrthoDB" id="1031481at2"/>
<dbReference type="EMBL" id="AFBR01000094">
    <property type="protein sequence ID" value="EGG50394.1"/>
    <property type="molecule type" value="Genomic_DNA"/>
</dbReference>
<evidence type="ECO:0000313" key="2">
    <source>
        <dbReference type="Proteomes" id="UP000005546"/>
    </source>
</evidence>
<dbReference type="RefSeq" id="WP_008630230.1">
    <property type="nucleotide sequence ID" value="NZ_GL883887.1"/>
</dbReference>
<evidence type="ECO:0000313" key="1">
    <source>
        <dbReference type="EMBL" id="EGG50394.1"/>
    </source>
</evidence>
<dbReference type="Proteomes" id="UP000005546">
    <property type="component" value="Unassembled WGS sequence"/>
</dbReference>
<dbReference type="HOGENOM" id="CLU_794206_0_0_10"/>
<organism evidence="1 2">
    <name type="scientific">Paraprevotella xylaniphila YIT 11841</name>
    <dbReference type="NCBI Taxonomy" id="762982"/>
    <lineage>
        <taxon>Bacteria</taxon>
        <taxon>Pseudomonadati</taxon>
        <taxon>Bacteroidota</taxon>
        <taxon>Bacteroidia</taxon>
        <taxon>Bacteroidales</taxon>
        <taxon>Prevotellaceae</taxon>
        <taxon>Paraprevotella</taxon>
    </lineage>
</organism>
<dbReference type="STRING" id="762982.HMPREF9442_03420"/>
<reference evidence="1 2" key="1">
    <citation type="submission" date="2011-02" db="EMBL/GenBank/DDBJ databases">
        <authorList>
            <person name="Weinstock G."/>
            <person name="Sodergren E."/>
            <person name="Clifton S."/>
            <person name="Fulton L."/>
            <person name="Fulton B."/>
            <person name="Courtney L."/>
            <person name="Fronick C."/>
            <person name="Harrison M."/>
            <person name="Strong C."/>
            <person name="Farmer C."/>
            <person name="Delahaunty K."/>
            <person name="Markovic C."/>
            <person name="Hall O."/>
            <person name="Minx P."/>
            <person name="Tomlinson C."/>
            <person name="Mitreva M."/>
            <person name="Hou S."/>
            <person name="Chen J."/>
            <person name="Wollam A."/>
            <person name="Pepin K.H."/>
            <person name="Johnson M."/>
            <person name="Bhonagiri V."/>
            <person name="Zhang X."/>
            <person name="Suruliraj S."/>
            <person name="Warren W."/>
            <person name="Chinwalla A."/>
            <person name="Mardis E.R."/>
            <person name="Wilson R.K."/>
        </authorList>
    </citation>
    <scope>NUCLEOTIDE SEQUENCE [LARGE SCALE GENOMIC DNA]</scope>
    <source>
        <strain evidence="1 2">YIT 11841</strain>
    </source>
</reference>
<protein>
    <submittedName>
        <fullName evidence="1">Conserved domain protein</fullName>
    </submittedName>
</protein>
<keyword evidence="2" id="KW-1185">Reference proteome</keyword>
<dbReference type="GeneID" id="98397280"/>
<proteinExistence type="predicted"/>
<name>F3QYX5_9BACT</name>
<sequence>MRKNLHRLLWLVWGGCFLVACSGDETWRPDDVSLGLEKWRLTLICSPNGLGDNGYNDKIFEGVCRFLDVYGDEVEFHLKTPLSIDAALQDYEDWLAEPEKEGKNDLLVLAGSEYRDFPSLKGGPLGHRKVLLFETKGGDYPVGVYTFNLSMYGVSYWAGSVVGLSSGDSELLDSTLVLAAMPDEPVLEEAIRGYSDGFYAQGGRFCRTCYLADGYEGFAMPDSAYRMLDRIGEGYWMVYPLLGGSAAGVYRYSREVLWTPTIGMDVDCSSITTAVFFSVIRKMDGVMEMYLGDWVAGKEWPVSQTLGLSSGWVDIVVSPRLSDNNMATMVEACRTEAVEKDKEYETSKH</sequence>